<dbReference type="InterPro" id="IPR036866">
    <property type="entry name" value="RibonucZ/Hydroxyglut_hydro"/>
</dbReference>
<protein>
    <submittedName>
        <fullName evidence="2">3',5'-cyclic-nucleotide phosphodiesterase</fullName>
    </submittedName>
</protein>
<dbReference type="AlphaFoldDB" id="A0A432VR98"/>
<evidence type="ECO:0000313" key="3">
    <source>
        <dbReference type="Proteomes" id="UP000288212"/>
    </source>
</evidence>
<dbReference type="PANTHER" id="PTHR28283:SF1">
    <property type="entry name" value="3',5'-CYCLIC-NUCLEOTIDE PHOSPHODIESTERASE 1"/>
    <property type="match status" value="1"/>
</dbReference>
<dbReference type="GO" id="GO:0006198">
    <property type="term" value="P:cAMP catabolic process"/>
    <property type="evidence" value="ECO:0007669"/>
    <property type="project" value="InterPro"/>
</dbReference>
<feature type="domain" description="Metallo-beta-lactamase" evidence="1">
    <location>
        <begin position="17"/>
        <end position="206"/>
    </location>
</feature>
<sequence>MAIRVLGCSGGLDSAGGSTCIRVGENILIDAGTGLSALSIDEMRKIEHIFLTHSHMDHIAALPMFLSNMFEKVDHQVKVYAQAHTIEKLTTHIFNNEIWPDFRKVPTAQSPIVKFIETAPGDSFQLRSLMPFGTGAGMLTLFPVDHTVPTVGVSVRDDSSHFVFTSDTTAGDLLDRELNKLGEIDVLMIECSFTDDKHELAVQTKHMTPQMVDNTLSNLSRAPKEVWISHLKPSCAAELRPQLSKKYKVL</sequence>
<dbReference type="PRINTS" id="PR00388">
    <property type="entry name" value="PDIESTERASE2"/>
</dbReference>
<dbReference type="Pfam" id="PF12706">
    <property type="entry name" value="Lactamase_B_2"/>
    <property type="match status" value="1"/>
</dbReference>
<evidence type="ECO:0000313" key="2">
    <source>
        <dbReference type="EMBL" id="RUO18693.1"/>
    </source>
</evidence>
<keyword evidence="3" id="KW-1185">Reference proteome</keyword>
<reference evidence="2 3" key="1">
    <citation type="journal article" date="2011" name="Front. Microbiol.">
        <title>Genomic signatures of strain selection and enhancement in Bacillus atrophaeus var. globigii, a historical biowarfare simulant.</title>
        <authorList>
            <person name="Gibbons H.S."/>
            <person name="Broomall S.M."/>
            <person name="McNew L.A."/>
            <person name="Daligault H."/>
            <person name="Chapman C."/>
            <person name="Bruce D."/>
            <person name="Karavis M."/>
            <person name="Krepps M."/>
            <person name="McGregor P.A."/>
            <person name="Hong C."/>
            <person name="Park K.H."/>
            <person name="Akmal A."/>
            <person name="Feldman A."/>
            <person name="Lin J.S."/>
            <person name="Chang W.E."/>
            <person name="Higgs B.W."/>
            <person name="Demirev P."/>
            <person name="Lindquist J."/>
            <person name="Liem A."/>
            <person name="Fochler E."/>
            <person name="Read T.D."/>
            <person name="Tapia R."/>
            <person name="Johnson S."/>
            <person name="Bishop-Lilly K.A."/>
            <person name="Detter C."/>
            <person name="Han C."/>
            <person name="Sozhamannan S."/>
            <person name="Rosenzweig C.N."/>
            <person name="Skowronski E.W."/>
        </authorList>
    </citation>
    <scope>NUCLEOTIDE SEQUENCE [LARGE SCALE GENOMIC DNA]</scope>
    <source>
        <strain evidence="2 3">AK5</strain>
    </source>
</reference>
<dbReference type="PANTHER" id="PTHR28283">
    <property type="entry name" value="3',5'-CYCLIC-NUCLEOTIDE PHOSPHODIESTERASE 1"/>
    <property type="match status" value="1"/>
</dbReference>
<accession>A0A432VR98</accession>
<dbReference type="Proteomes" id="UP000288212">
    <property type="component" value="Unassembled WGS sequence"/>
</dbReference>
<dbReference type="EMBL" id="PIPI01000008">
    <property type="protein sequence ID" value="RUO18693.1"/>
    <property type="molecule type" value="Genomic_DNA"/>
</dbReference>
<dbReference type="CDD" id="cd07735">
    <property type="entry name" value="class_II_PDE_MBL-fold"/>
    <property type="match status" value="1"/>
</dbReference>
<dbReference type="SUPFAM" id="SSF56281">
    <property type="entry name" value="Metallo-hydrolase/oxidoreductase"/>
    <property type="match status" value="1"/>
</dbReference>
<dbReference type="SMART" id="SM00849">
    <property type="entry name" value="Lactamase_B"/>
    <property type="match status" value="1"/>
</dbReference>
<dbReference type="InterPro" id="IPR000396">
    <property type="entry name" value="Pdiesterase2"/>
</dbReference>
<dbReference type="InterPro" id="IPR001279">
    <property type="entry name" value="Metallo-B-lactamas"/>
</dbReference>
<dbReference type="GO" id="GO:0004115">
    <property type="term" value="F:3',5'-cyclic-AMP phosphodiesterase activity"/>
    <property type="evidence" value="ECO:0007669"/>
    <property type="project" value="InterPro"/>
</dbReference>
<dbReference type="GO" id="GO:0047555">
    <property type="term" value="F:3',5'-cyclic-GMP phosphodiesterase activity"/>
    <property type="evidence" value="ECO:0007669"/>
    <property type="project" value="TreeGrafter"/>
</dbReference>
<gene>
    <name evidence="2" type="ORF">CWE06_10650</name>
</gene>
<dbReference type="Gene3D" id="3.60.15.10">
    <property type="entry name" value="Ribonuclease Z/Hydroxyacylglutathione hydrolase-like"/>
    <property type="match status" value="1"/>
</dbReference>
<organism evidence="2 3">
    <name type="scientific">Aliidiomarina haloalkalitolerans</name>
    <dbReference type="NCBI Taxonomy" id="859059"/>
    <lineage>
        <taxon>Bacteria</taxon>
        <taxon>Pseudomonadati</taxon>
        <taxon>Pseudomonadota</taxon>
        <taxon>Gammaproteobacteria</taxon>
        <taxon>Alteromonadales</taxon>
        <taxon>Idiomarinaceae</taxon>
        <taxon>Aliidiomarina</taxon>
    </lineage>
</organism>
<dbReference type="RefSeq" id="WP_126793929.1">
    <property type="nucleotide sequence ID" value="NZ_PIPI01000008.1"/>
</dbReference>
<comment type="caution">
    <text evidence="2">The sequence shown here is derived from an EMBL/GenBank/DDBJ whole genome shotgun (WGS) entry which is preliminary data.</text>
</comment>
<evidence type="ECO:0000259" key="1">
    <source>
        <dbReference type="SMART" id="SM00849"/>
    </source>
</evidence>
<name>A0A432VR98_9GAMM</name>
<dbReference type="OrthoDB" id="9803916at2"/>
<proteinExistence type="predicted"/>
<dbReference type="GO" id="GO:1902660">
    <property type="term" value="P:negative regulation of glucose mediated signaling pathway"/>
    <property type="evidence" value="ECO:0007669"/>
    <property type="project" value="TreeGrafter"/>
</dbReference>